<dbReference type="GO" id="GO:0030672">
    <property type="term" value="C:synaptic vesicle membrane"/>
    <property type="evidence" value="ECO:0007669"/>
    <property type="project" value="TreeGrafter"/>
</dbReference>
<evidence type="ECO:0000313" key="5">
    <source>
        <dbReference type="EMBL" id="VTJ85958.1"/>
    </source>
</evidence>
<dbReference type="PANTHER" id="PTHR11036">
    <property type="entry name" value="SEMAPHORIN"/>
    <property type="match status" value="1"/>
</dbReference>
<dbReference type="GO" id="GO:0030335">
    <property type="term" value="P:positive regulation of cell migration"/>
    <property type="evidence" value="ECO:0007669"/>
    <property type="project" value="TreeGrafter"/>
</dbReference>
<dbReference type="GO" id="GO:0045499">
    <property type="term" value="F:chemorepellent activity"/>
    <property type="evidence" value="ECO:0007669"/>
    <property type="project" value="TreeGrafter"/>
</dbReference>
<dbReference type="GO" id="GO:0071526">
    <property type="term" value="P:semaphorin-plexin signaling pathway"/>
    <property type="evidence" value="ECO:0007669"/>
    <property type="project" value="TreeGrafter"/>
</dbReference>
<organism evidence="5 6">
    <name type="scientific">Marmota monax</name>
    <name type="common">Woodchuck</name>
    <dbReference type="NCBI Taxonomy" id="9995"/>
    <lineage>
        <taxon>Eukaryota</taxon>
        <taxon>Metazoa</taxon>
        <taxon>Chordata</taxon>
        <taxon>Craniata</taxon>
        <taxon>Vertebrata</taxon>
        <taxon>Euteleostomi</taxon>
        <taxon>Mammalia</taxon>
        <taxon>Eutheria</taxon>
        <taxon>Euarchontoglires</taxon>
        <taxon>Glires</taxon>
        <taxon>Rodentia</taxon>
        <taxon>Sciuromorpha</taxon>
        <taxon>Sciuridae</taxon>
        <taxon>Xerinae</taxon>
        <taxon>Marmotini</taxon>
        <taxon>Marmota</taxon>
    </lineage>
</organism>
<dbReference type="SUPFAM" id="SSF101912">
    <property type="entry name" value="Sema domain"/>
    <property type="match status" value="1"/>
</dbReference>
<reference evidence="5 6" key="1">
    <citation type="submission" date="2019-04" db="EMBL/GenBank/DDBJ databases">
        <authorList>
            <person name="Alioto T."/>
            <person name="Alioto T."/>
        </authorList>
    </citation>
    <scope>NUCLEOTIDE SEQUENCE [LARGE SCALE GENOMIC DNA]</scope>
</reference>
<dbReference type="EMBL" id="CABDUW010002224">
    <property type="protein sequence ID" value="VTJ85958.1"/>
    <property type="molecule type" value="Genomic_DNA"/>
</dbReference>
<dbReference type="InterPro" id="IPR001627">
    <property type="entry name" value="Semap_dom"/>
</dbReference>
<keyword evidence="6" id="KW-1185">Reference proteome</keyword>
<evidence type="ECO:0000256" key="2">
    <source>
        <dbReference type="PROSITE-ProRule" id="PRU00352"/>
    </source>
</evidence>
<dbReference type="Proteomes" id="UP000662637">
    <property type="component" value="Unassembled WGS sequence"/>
</dbReference>
<evidence type="ECO:0000313" key="4">
    <source>
        <dbReference type="EMBL" id="KAF7470360.1"/>
    </source>
</evidence>
<evidence type="ECO:0000259" key="3">
    <source>
        <dbReference type="PROSITE" id="PS51004"/>
    </source>
</evidence>
<accession>A0A5E4CVU9</accession>
<dbReference type="AlphaFoldDB" id="A0A5E4CVU9"/>
<evidence type="ECO:0000256" key="1">
    <source>
        <dbReference type="ARBA" id="ARBA00023180"/>
    </source>
</evidence>
<dbReference type="GO" id="GO:0007411">
    <property type="term" value="P:axon guidance"/>
    <property type="evidence" value="ECO:0007669"/>
    <property type="project" value="TreeGrafter"/>
</dbReference>
<dbReference type="InterPro" id="IPR027231">
    <property type="entry name" value="Semaphorin"/>
</dbReference>
<dbReference type="GO" id="GO:0030215">
    <property type="term" value="F:semaphorin receptor binding"/>
    <property type="evidence" value="ECO:0007669"/>
    <property type="project" value="InterPro"/>
</dbReference>
<name>A0A5E4CVU9_MARMO</name>
<dbReference type="Gene3D" id="2.130.10.10">
    <property type="entry name" value="YVTN repeat-like/Quinoprotein amine dehydrogenase"/>
    <property type="match status" value="1"/>
</dbReference>
<sequence length="105" mass="11961">MLTFTLEHEDFDDRKGKCPYDPAKGHTGLLVDGELYSATLNNFLGTQPVILRNMGPYHPMKAEYKALWLNRPHFIASAYVPESVGSITGDDNKVYFFSERVVEYD</sequence>
<dbReference type="GO" id="GO:0005886">
    <property type="term" value="C:plasma membrane"/>
    <property type="evidence" value="ECO:0007669"/>
    <property type="project" value="TreeGrafter"/>
</dbReference>
<evidence type="ECO:0000313" key="6">
    <source>
        <dbReference type="Proteomes" id="UP000335636"/>
    </source>
</evidence>
<dbReference type="InterPro" id="IPR015943">
    <property type="entry name" value="WD40/YVTN_repeat-like_dom_sf"/>
</dbReference>
<gene>
    <name evidence="4" type="ORF">GHT09_018336</name>
    <name evidence="5" type="ORF">MONAX_5E040338</name>
</gene>
<reference evidence="4" key="2">
    <citation type="submission" date="2020-08" db="EMBL/GenBank/DDBJ databases">
        <authorList>
            <person name="Shumante A."/>
            <person name="Zimin A.V."/>
            <person name="Puiu D."/>
            <person name="Salzberg S.L."/>
        </authorList>
    </citation>
    <scope>NUCLEOTIDE SEQUENCE</scope>
    <source>
        <strain evidence="4">WC2-LM</strain>
        <tissue evidence="4">Liver</tissue>
    </source>
</reference>
<comment type="caution">
    <text evidence="2">Lacks conserved residue(s) required for the propagation of feature annotation.</text>
</comment>
<dbReference type="GO" id="GO:0001755">
    <property type="term" value="P:neural crest cell migration"/>
    <property type="evidence" value="ECO:0007669"/>
    <property type="project" value="TreeGrafter"/>
</dbReference>
<feature type="domain" description="Sema" evidence="3">
    <location>
        <begin position="1"/>
        <end position="105"/>
    </location>
</feature>
<keyword evidence="1" id="KW-0325">Glycoprotein</keyword>
<dbReference type="PROSITE" id="PS51004">
    <property type="entry name" value="SEMA"/>
    <property type="match status" value="1"/>
</dbReference>
<dbReference type="EMBL" id="WJEC01007521">
    <property type="protein sequence ID" value="KAF7470360.1"/>
    <property type="molecule type" value="Genomic_DNA"/>
</dbReference>
<proteinExistence type="predicted"/>
<protein>
    <recommendedName>
        <fullName evidence="3">Sema domain-containing protein</fullName>
    </recommendedName>
</protein>
<dbReference type="InterPro" id="IPR036352">
    <property type="entry name" value="Semap_dom_sf"/>
</dbReference>
<dbReference type="PANTHER" id="PTHR11036:SF16">
    <property type="entry name" value="SEMAPHORIN-4C"/>
    <property type="match status" value="1"/>
</dbReference>
<dbReference type="Proteomes" id="UP000335636">
    <property type="component" value="Unassembled WGS sequence"/>
</dbReference>